<accession>A0A250JXH9</accession>
<organism evidence="1 2">
    <name type="scientific">Corallococcus macrosporus DSM 14697</name>
    <dbReference type="NCBI Taxonomy" id="1189310"/>
    <lineage>
        <taxon>Bacteria</taxon>
        <taxon>Pseudomonadati</taxon>
        <taxon>Myxococcota</taxon>
        <taxon>Myxococcia</taxon>
        <taxon>Myxococcales</taxon>
        <taxon>Cystobacterineae</taxon>
        <taxon>Myxococcaceae</taxon>
        <taxon>Corallococcus</taxon>
    </lineage>
</organism>
<protein>
    <submittedName>
        <fullName evidence="1">Uncharacterized protein</fullName>
    </submittedName>
</protein>
<evidence type="ECO:0000313" key="2">
    <source>
        <dbReference type="Proteomes" id="UP000217343"/>
    </source>
</evidence>
<dbReference type="Pfam" id="PF25948">
    <property type="entry name" value="DUF7986"/>
    <property type="match status" value="1"/>
</dbReference>
<dbReference type="AlphaFoldDB" id="A0A250JXH9"/>
<reference evidence="1 2" key="1">
    <citation type="submission" date="2017-06" db="EMBL/GenBank/DDBJ databases">
        <title>Sequencing and comparative analysis of myxobacterial genomes.</title>
        <authorList>
            <person name="Rupp O."/>
            <person name="Goesmann A."/>
            <person name="Sogaard-Andersen L."/>
        </authorList>
    </citation>
    <scope>NUCLEOTIDE SEQUENCE [LARGE SCALE GENOMIC DNA]</scope>
    <source>
        <strain evidence="1 2">DSM 14697</strain>
    </source>
</reference>
<dbReference type="Proteomes" id="UP000217343">
    <property type="component" value="Chromosome"/>
</dbReference>
<dbReference type="InterPro" id="IPR058292">
    <property type="entry name" value="DUF7986"/>
</dbReference>
<dbReference type="KEGG" id="mmas:MYMAC_003455"/>
<name>A0A250JXH9_9BACT</name>
<gene>
    <name evidence="1" type="ORF">MYMAC_003455</name>
</gene>
<dbReference type="EMBL" id="CP022203">
    <property type="protein sequence ID" value="ATB47836.1"/>
    <property type="molecule type" value="Genomic_DNA"/>
</dbReference>
<evidence type="ECO:0000313" key="1">
    <source>
        <dbReference type="EMBL" id="ATB47836.1"/>
    </source>
</evidence>
<keyword evidence="2" id="KW-1185">Reference proteome</keyword>
<proteinExistence type="predicted"/>
<sequence length="226" mass="26209">MAPPNMDSPLSPLSYQPYLDQLIAFGSAESRKEDLLQAKADYFRLTGEVFEDDKLFELRMASFLDYYLYDRVSPLTNKTPATEFYEQRLAGAPPEEANAFRSFTETVHGLFEVRKLGKGEVRLRELYSGKDFDVTERRHVAGLETGDIIEARLIPFGGHLLFSSAFCYHPRVAVKAIKAEVKRRKKKEPDRTPDELVWECARRALNRERYRQLSVEKIYDFEQKVL</sequence>